<sequence>MVNDSFHSSLFTVLDKNHQVYSSYIQDQLLTPANHVPSQVRIKEVICMPVTKTNTQAGKIEGSRYNYIKMRKQQRSQR</sequence>
<dbReference type="KEGG" id="pchm:VFPPC_15363"/>
<evidence type="ECO:0000313" key="2">
    <source>
        <dbReference type="Proteomes" id="UP000078397"/>
    </source>
</evidence>
<reference evidence="1 2" key="1">
    <citation type="journal article" date="2016" name="PLoS Pathog.">
        <title>Biosynthesis of antibiotic leucinostatins in bio-control fungus Purpureocillium lilacinum and their inhibition on phytophthora revealed by genome mining.</title>
        <authorList>
            <person name="Wang G."/>
            <person name="Liu Z."/>
            <person name="Lin R."/>
            <person name="Li E."/>
            <person name="Mao Z."/>
            <person name="Ling J."/>
            <person name="Yang Y."/>
            <person name="Yin W.B."/>
            <person name="Xie B."/>
        </authorList>
    </citation>
    <scope>NUCLEOTIDE SEQUENCE [LARGE SCALE GENOMIC DNA]</scope>
    <source>
        <strain evidence="1">170</strain>
    </source>
</reference>
<keyword evidence="2" id="KW-1185">Reference proteome</keyword>
<organism evidence="1 2">
    <name type="scientific">Pochonia chlamydosporia 170</name>
    <dbReference type="NCBI Taxonomy" id="1380566"/>
    <lineage>
        <taxon>Eukaryota</taxon>
        <taxon>Fungi</taxon>
        <taxon>Dikarya</taxon>
        <taxon>Ascomycota</taxon>
        <taxon>Pezizomycotina</taxon>
        <taxon>Sordariomycetes</taxon>
        <taxon>Hypocreomycetidae</taxon>
        <taxon>Hypocreales</taxon>
        <taxon>Clavicipitaceae</taxon>
        <taxon>Pochonia</taxon>
    </lineage>
</organism>
<dbReference type="GeneID" id="28857110"/>
<dbReference type="RefSeq" id="XP_018149866.1">
    <property type="nucleotide sequence ID" value="XM_018293116.1"/>
</dbReference>
<accession>A0A179G8S4</accession>
<dbReference type="EMBL" id="LSBJ02000001">
    <property type="protein sequence ID" value="OAQ73783.1"/>
    <property type="molecule type" value="Genomic_DNA"/>
</dbReference>
<name>A0A179G8S4_METCM</name>
<dbReference type="Proteomes" id="UP000078397">
    <property type="component" value="Unassembled WGS sequence"/>
</dbReference>
<comment type="caution">
    <text evidence="1">The sequence shown here is derived from an EMBL/GenBank/DDBJ whole genome shotgun (WGS) entry which is preliminary data.</text>
</comment>
<protein>
    <submittedName>
        <fullName evidence="1">Uncharacterized protein</fullName>
    </submittedName>
</protein>
<evidence type="ECO:0000313" key="1">
    <source>
        <dbReference type="EMBL" id="OAQ73783.1"/>
    </source>
</evidence>
<dbReference type="AlphaFoldDB" id="A0A179G8S4"/>
<gene>
    <name evidence="1" type="ORF">VFPPC_15363</name>
</gene>
<proteinExistence type="predicted"/>